<keyword evidence="1" id="KW-0175">Coiled coil</keyword>
<feature type="domain" description="AMP-activated protein kinase glycogen-binding" evidence="3">
    <location>
        <begin position="502"/>
        <end position="591"/>
    </location>
</feature>
<feature type="region of interest" description="Disordered" evidence="2">
    <location>
        <begin position="118"/>
        <end position="138"/>
    </location>
</feature>
<proteinExistence type="predicted"/>
<dbReference type="Proteomes" id="UP000811246">
    <property type="component" value="Chromosome 9"/>
</dbReference>
<dbReference type="CDD" id="cd02859">
    <property type="entry name" value="E_set_AMPKbeta_like_N"/>
    <property type="match status" value="1"/>
</dbReference>
<feature type="compositionally biased region" description="Polar residues" evidence="2">
    <location>
        <begin position="223"/>
        <end position="241"/>
    </location>
</feature>
<dbReference type="InterPro" id="IPR032640">
    <property type="entry name" value="AMPK1_CBM"/>
</dbReference>
<dbReference type="Pfam" id="PF16561">
    <property type="entry name" value="AMPK1_CBM"/>
    <property type="match status" value="1"/>
</dbReference>
<evidence type="ECO:0000313" key="4">
    <source>
        <dbReference type="EMBL" id="KAG6696906.1"/>
    </source>
</evidence>
<accession>A0A922J6V1</accession>
<reference evidence="4" key="1">
    <citation type="submission" date="2021-01" db="EMBL/GenBank/DDBJ databases">
        <authorList>
            <person name="Lovell J.T."/>
            <person name="Bentley N."/>
            <person name="Bhattarai G."/>
            <person name="Jenkins J.W."/>
            <person name="Sreedasyam A."/>
            <person name="Alarcon Y."/>
            <person name="Bock C."/>
            <person name="Boston L."/>
            <person name="Carlson J."/>
            <person name="Cervantes K."/>
            <person name="Clermont K."/>
            <person name="Krom N."/>
            <person name="Kubenka K."/>
            <person name="Mamidi S."/>
            <person name="Mattison C."/>
            <person name="Monteros M."/>
            <person name="Pisani C."/>
            <person name="Plott C."/>
            <person name="Rajasekar S."/>
            <person name="Rhein H.S."/>
            <person name="Rohla C."/>
            <person name="Song M."/>
            <person name="Hilaire R.S."/>
            <person name="Shu S."/>
            <person name="Wells L."/>
            <person name="Wang X."/>
            <person name="Webber J."/>
            <person name="Heerema R.J."/>
            <person name="Klein P."/>
            <person name="Conner P."/>
            <person name="Grauke L."/>
            <person name="Grimwood J."/>
            <person name="Schmutz J."/>
            <person name="Randall J.J."/>
        </authorList>
    </citation>
    <scope>NUCLEOTIDE SEQUENCE</scope>
    <source>
        <tissue evidence="4">Leaf</tissue>
    </source>
</reference>
<organism evidence="4 5">
    <name type="scientific">Carya illinoinensis</name>
    <name type="common">Pecan</name>
    <dbReference type="NCBI Taxonomy" id="32201"/>
    <lineage>
        <taxon>Eukaryota</taxon>
        <taxon>Viridiplantae</taxon>
        <taxon>Streptophyta</taxon>
        <taxon>Embryophyta</taxon>
        <taxon>Tracheophyta</taxon>
        <taxon>Spermatophyta</taxon>
        <taxon>Magnoliopsida</taxon>
        <taxon>eudicotyledons</taxon>
        <taxon>Gunneridae</taxon>
        <taxon>Pentapetalae</taxon>
        <taxon>rosids</taxon>
        <taxon>fabids</taxon>
        <taxon>Fagales</taxon>
        <taxon>Juglandaceae</taxon>
        <taxon>Carya</taxon>
    </lineage>
</organism>
<feature type="region of interest" description="Disordered" evidence="2">
    <location>
        <begin position="216"/>
        <end position="248"/>
    </location>
</feature>
<dbReference type="EMBL" id="CM031833">
    <property type="protein sequence ID" value="KAG6696907.1"/>
    <property type="molecule type" value="Genomic_DNA"/>
</dbReference>
<sequence length="592" mass="66442">MATLFHFPCFLSLYYRNLLLAPQQQQQLQQQHKLNWATHEPPPRKKFIFCACSTKKSTRGSRKVKSNAELCNDIREFVTALGLPEDHVPSMKELSQHGRKDLANIVRRRGYKLIRELVSNSTKSDSDGPNPKKSLDRNQDEISDHEHILTGQDKNVNNAVSSSTDVSIVRNYSDGLSSDSDFNSDDFRGLTVESSANSLFEGKVSYKLRGHNKKVNDEAEDVSMSNEVSAKESSPSINQHLNSDDHSRMPIGSSVNSILEEKPSSNLQVQDEKVNDMVGESSAVLSMEARPSHSLVDQHKKTKNANSGDDSCMPKETSANSSFEDKVARFIQNGELDMIDDISYGESGNEERKKFVQPQNFSVPPGEEHSEHMRNGGNAAVTLNDQILTSKHVAPDVIVGTQSLRDDLLSSEELMTAELDRDLDTQSGIREKQAQINQLRFMLHQKELELSRLKERVKKEKHALSDLQTKAETEISKAQKLISEKDAELQATEESLSGLKEVQIQFHGDGEIVEVSGSFNGWHHHIKLDPQPPCSTMGPVTSRQSRLWATALWLYPGIYEIKFIVDGHWKIDPLRESVTMGNICNNVLRVEN</sequence>
<dbReference type="PANTHER" id="PTHR47434">
    <property type="entry name" value="PROTEIN PTST HOMOLOG 3, CHLOROPLASTIC"/>
    <property type="match status" value="1"/>
</dbReference>
<name>A0A922J6V1_CARIL</name>
<evidence type="ECO:0000256" key="1">
    <source>
        <dbReference type="SAM" id="Coils"/>
    </source>
</evidence>
<evidence type="ECO:0000259" key="3">
    <source>
        <dbReference type="Pfam" id="PF16561"/>
    </source>
</evidence>
<feature type="region of interest" description="Disordered" evidence="2">
    <location>
        <begin position="287"/>
        <end position="320"/>
    </location>
</feature>
<feature type="coiled-coil region" evidence="1">
    <location>
        <begin position="429"/>
        <end position="502"/>
    </location>
</feature>
<dbReference type="PANTHER" id="PTHR47434:SF2">
    <property type="entry name" value="PROTEIN PTST HOMOLOG 3, CHLOROPLASTIC"/>
    <property type="match status" value="1"/>
</dbReference>
<dbReference type="AlphaFoldDB" id="A0A922J6V1"/>
<gene>
    <name evidence="4" type="ORF">I3842_09G172600</name>
</gene>
<dbReference type="EMBL" id="CM031833">
    <property type="protein sequence ID" value="KAG6696906.1"/>
    <property type="molecule type" value="Genomic_DNA"/>
</dbReference>
<evidence type="ECO:0000256" key="2">
    <source>
        <dbReference type="SAM" id="MobiDB-lite"/>
    </source>
</evidence>
<comment type="caution">
    <text evidence="4">The sequence shown here is derived from an EMBL/GenBank/DDBJ whole genome shotgun (WGS) entry which is preliminary data.</text>
</comment>
<protein>
    <recommendedName>
        <fullName evidence="3">AMP-activated protein kinase glycogen-binding domain-containing protein</fullName>
    </recommendedName>
</protein>
<evidence type="ECO:0000313" key="5">
    <source>
        <dbReference type="Proteomes" id="UP000811246"/>
    </source>
</evidence>